<accession>A0A117UXF0</accession>
<dbReference type="PANTHER" id="PTHR38340">
    <property type="entry name" value="S-LAYER PROTEIN"/>
    <property type="match status" value="1"/>
</dbReference>
<dbReference type="Proteomes" id="UP000058012">
    <property type="component" value="Unassembled WGS sequence"/>
</dbReference>
<dbReference type="PANTHER" id="PTHR38340:SF1">
    <property type="entry name" value="S-LAYER PROTEIN"/>
    <property type="match status" value="1"/>
</dbReference>
<dbReference type="GO" id="GO:0005509">
    <property type="term" value="F:calcium ion binding"/>
    <property type="evidence" value="ECO:0007669"/>
    <property type="project" value="InterPro"/>
</dbReference>
<sequence length="521" mass="51963">MANIAGTANADTLDGTAQNDVIDGLGADDVIRTAGGLDTVHGGDGNDRIGANYFDGFSGTLYGDAGNDLILATAYRGATTVSGGSGDDRLYLGFYSSYSANTLTGTGGEGNDLVVLGSAGTVDLGAGDDRFISQAGSAQTVTLGAGRDEVVLGFRGLGSTDLSTTTTFDFGSGTSNLTITDFKPGEDRMTFNLKQAWSAASANPFADGYWRLEQRGADAVLEYDTTYGSGLAASYTDYITFKNLDATLLTAADLDGFDPHGALPTGKVITGTAASEGGPSDLMLRAAGLVGSNGADKIYGNGGNDDLFGRGGNDALIGGSGDDNLFGGLGIDVLQGGTGNDYLEAGSENDRAYGGAGNDTLVGVLADGHTALIDGGSGADTLFGAGGRDILLGGTGNDRIDGGLGNDALYGGQGADTFVFSTAPGPANIDSMADFSSPLGDRLSLKASAFAGIGAVGALSADAFYAAAGASAAHDANDRIIYDTASGTLRFDADGTGTAAAITLAVLKGAPLLAATDLLVF</sequence>
<dbReference type="RefSeq" id="WP_067906983.1">
    <property type="nucleotide sequence ID" value="NZ_KQ954244.1"/>
</dbReference>
<dbReference type="InterPro" id="IPR001343">
    <property type="entry name" value="Hemolysn_Ca-bd"/>
</dbReference>
<dbReference type="PROSITE" id="PS00330">
    <property type="entry name" value="HEMOLYSIN_CALCIUM"/>
    <property type="match status" value="6"/>
</dbReference>
<organism evidence="3 4">
    <name type="scientific">Novosphingobium fuchskuhlense</name>
    <dbReference type="NCBI Taxonomy" id="1117702"/>
    <lineage>
        <taxon>Bacteria</taxon>
        <taxon>Pseudomonadati</taxon>
        <taxon>Pseudomonadota</taxon>
        <taxon>Alphaproteobacteria</taxon>
        <taxon>Sphingomonadales</taxon>
        <taxon>Sphingomonadaceae</taxon>
        <taxon>Novosphingobium</taxon>
    </lineage>
</organism>
<gene>
    <name evidence="3" type="ORF">AQZ52_05165</name>
</gene>
<evidence type="ECO:0000313" key="3">
    <source>
        <dbReference type="EMBL" id="KUR72631.1"/>
    </source>
</evidence>
<dbReference type="InterPro" id="IPR018511">
    <property type="entry name" value="Hemolysin-typ_Ca-bd_CS"/>
</dbReference>
<dbReference type="AlphaFoldDB" id="A0A117UXF0"/>
<protein>
    <recommendedName>
        <fullName evidence="5">Calcium-binding protein</fullName>
    </recommendedName>
</protein>
<dbReference type="InterPro" id="IPR011049">
    <property type="entry name" value="Serralysin-like_metalloprot_C"/>
</dbReference>
<dbReference type="Gene3D" id="2.160.20.160">
    <property type="match status" value="1"/>
</dbReference>
<evidence type="ECO:0000313" key="4">
    <source>
        <dbReference type="Proteomes" id="UP000058012"/>
    </source>
</evidence>
<dbReference type="Gene3D" id="2.150.10.10">
    <property type="entry name" value="Serralysin-like metalloprotease, C-terminal"/>
    <property type="match status" value="3"/>
</dbReference>
<dbReference type="OrthoDB" id="7501316at2"/>
<evidence type="ECO:0000256" key="2">
    <source>
        <dbReference type="ARBA" id="ARBA00022525"/>
    </source>
</evidence>
<comment type="subcellular location">
    <subcellularLocation>
        <location evidence="1">Secreted</location>
    </subcellularLocation>
</comment>
<proteinExistence type="predicted"/>
<name>A0A117UXF0_9SPHN</name>
<dbReference type="PRINTS" id="PR00313">
    <property type="entry name" value="CABNDNGRPT"/>
</dbReference>
<keyword evidence="2" id="KW-0964">Secreted</keyword>
<comment type="caution">
    <text evidence="3">The sequence shown here is derived from an EMBL/GenBank/DDBJ whole genome shotgun (WGS) entry which is preliminary data.</text>
</comment>
<keyword evidence="4" id="KW-1185">Reference proteome</keyword>
<evidence type="ECO:0000256" key="1">
    <source>
        <dbReference type="ARBA" id="ARBA00004613"/>
    </source>
</evidence>
<dbReference type="EMBL" id="LLZS01000003">
    <property type="protein sequence ID" value="KUR72631.1"/>
    <property type="molecule type" value="Genomic_DNA"/>
</dbReference>
<dbReference type="GO" id="GO:0005576">
    <property type="term" value="C:extracellular region"/>
    <property type="evidence" value="ECO:0007669"/>
    <property type="project" value="UniProtKB-SubCell"/>
</dbReference>
<dbReference type="Pfam" id="PF00353">
    <property type="entry name" value="HemolysinCabind"/>
    <property type="match status" value="6"/>
</dbReference>
<dbReference type="SUPFAM" id="SSF51120">
    <property type="entry name" value="beta-Roll"/>
    <property type="match status" value="2"/>
</dbReference>
<evidence type="ECO:0008006" key="5">
    <source>
        <dbReference type="Google" id="ProtNLM"/>
    </source>
</evidence>
<dbReference type="STRING" id="1117702.AQZ52_05165"/>
<dbReference type="InterPro" id="IPR050557">
    <property type="entry name" value="RTX_toxin/Mannuronan_C5-epim"/>
</dbReference>
<reference evidence="3 4" key="1">
    <citation type="submission" date="2015-10" db="EMBL/GenBank/DDBJ databases">
        <title>Draft genome sequence of Novosphingobium fuchskuhlense DSM 25065 isolated from a surface water sample of the southwest basin of Lake Grosse Fuchskuhle.</title>
        <authorList>
            <person name="Ruckert C."/>
            <person name="Winkler A."/>
            <person name="Glaeser J."/>
            <person name="Grossart H.-P."/>
            <person name="Kalinowski J."/>
            <person name="Glaeser S."/>
        </authorList>
    </citation>
    <scope>NUCLEOTIDE SEQUENCE [LARGE SCALE GENOMIC DNA]</scope>
    <source>
        <strain evidence="3 4">FNE08-7</strain>
    </source>
</reference>